<dbReference type="Proteomes" id="UP001224775">
    <property type="component" value="Unassembled WGS sequence"/>
</dbReference>
<dbReference type="InterPro" id="IPR018247">
    <property type="entry name" value="EF_Hand_1_Ca_BS"/>
</dbReference>
<evidence type="ECO:0000256" key="2">
    <source>
        <dbReference type="SAM" id="MobiDB-lite"/>
    </source>
</evidence>
<organism evidence="5 6">
    <name type="scientific">Skeletonema marinoi</name>
    <dbReference type="NCBI Taxonomy" id="267567"/>
    <lineage>
        <taxon>Eukaryota</taxon>
        <taxon>Sar</taxon>
        <taxon>Stramenopiles</taxon>
        <taxon>Ochrophyta</taxon>
        <taxon>Bacillariophyta</taxon>
        <taxon>Coscinodiscophyceae</taxon>
        <taxon>Thalassiosirophycidae</taxon>
        <taxon>Thalassiosirales</taxon>
        <taxon>Skeletonemataceae</taxon>
        <taxon>Skeletonema</taxon>
        <taxon>Skeletonema marinoi-dohrnii complex</taxon>
    </lineage>
</organism>
<sequence length="249" mass="27266">MPGKTTELSLSGGSGKREGLLPPHKLSAMYEETTEATKSPTTTIRLLACANGVGLTISSIMTAVLSVLNNQISILDIVVIIISAWVGIFALFLESKLALVHTIRSTITHGVPICGHVTLRGGIYTIAGLLNFAILEPLHIVVGLFSTGVGIYMIKIGKKAGEHLVTLRTSITDEKALLKAFMRHDENGDGYLQQEEFESLMLSLGVELDRDELDAIFFTIDVDNDKNIVYDEFRSWWKQTTSETRVTLS</sequence>
<dbReference type="InterPro" id="IPR011992">
    <property type="entry name" value="EF-hand-dom_pair"/>
</dbReference>
<dbReference type="GO" id="GO:0005509">
    <property type="term" value="F:calcium ion binding"/>
    <property type="evidence" value="ECO:0007669"/>
    <property type="project" value="InterPro"/>
</dbReference>
<keyword evidence="3" id="KW-1133">Transmembrane helix</keyword>
<feature type="transmembrane region" description="Helical" evidence="3">
    <location>
        <begin position="74"/>
        <end position="93"/>
    </location>
</feature>
<dbReference type="InterPro" id="IPR002048">
    <property type="entry name" value="EF_hand_dom"/>
</dbReference>
<dbReference type="CDD" id="cd00051">
    <property type="entry name" value="EFh"/>
    <property type="match status" value="1"/>
</dbReference>
<evidence type="ECO:0000259" key="4">
    <source>
        <dbReference type="PROSITE" id="PS50222"/>
    </source>
</evidence>
<feature type="domain" description="EF-hand" evidence="4">
    <location>
        <begin position="172"/>
        <end position="207"/>
    </location>
</feature>
<feature type="domain" description="EF-hand" evidence="4">
    <location>
        <begin position="208"/>
        <end position="243"/>
    </location>
</feature>
<keyword evidence="6" id="KW-1185">Reference proteome</keyword>
<comment type="caution">
    <text evidence="5">The sequence shown here is derived from an EMBL/GenBank/DDBJ whole genome shotgun (WGS) entry which is preliminary data.</text>
</comment>
<gene>
    <name evidence="5" type="ORF">QTG54_014622</name>
</gene>
<evidence type="ECO:0000256" key="1">
    <source>
        <dbReference type="ARBA" id="ARBA00022837"/>
    </source>
</evidence>
<name>A0AAD8XW89_9STRA</name>
<dbReference type="SMART" id="SM00054">
    <property type="entry name" value="EFh"/>
    <property type="match status" value="2"/>
</dbReference>
<accession>A0AAD8XW89</accession>
<feature type="region of interest" description="Disordered" evidence="2">
    <location>
        <begin position="1"/>
        <end position="20"/>
    </location>
</feature>
<keyword evidence="3" id="KW-0812">Transmembrane</keyword>
<dbReference type="Gene3D" id="1.10.238.10">
    <property type="entry name" value="EF-hand"/>
    <property type="match status" value="1"/>
</dbReference>
<evidence type="ECO:0000313" key="5">
    <source>
        <dbReference type="EMBL" id="KAK1734749.1"/>
    </source>
</evidence>
<dbReference type="EMBL" id="JATAAI010000037">
    <property type="protein sequence ID" value="KAK1734749.1"/>
    <property type="molecule type" value="Genomic_DNA"/>
</dbReference>
<feature type="compositionally biased region" description="Polar residues" evidence="2">
    <location>
        <begin position="1"/>
        <end position="11"/>
    </location>
</feature>
<dbReference type="PROSITE" id="PS50222">
    <property type="entry name" value="EF_HAND_2"/>
    <property type="match status" value="2"/>
</dbReference>
<keyword evidence="1" id="KW-0106">Calcium</keyword>
<feature type="transmembrane region" description="Helical" evidence="3">
    <location>
        <begin position="46"/>
        <end position="68"/>
    </location>
</feature>
<reference evidence="5" key="1">
    <citation type="submission" date="2023-06" db="EMBL/GenBank/DDBJ databases">
        <title>Survivors Of The Sea: Transcriptome response of Skeletonema marinoi to long-term dormancy.</title>
        <authorList>
            <person name="Pinder M.I.M."/>
            <person name="Kourtchenko O."/>
            <person name="Robertson E.K."/>
            <person name="Larsson T."/>
            <person name="Maumus F."/>
            <person name="Osuna-Cruz C.M."/>
            <person name="Vancaester E."/>
            <person name="Stenow R."/>
            <person name="Vandepoele K."/>
            <person name="Ploug H."/>
            <person name="Bruchert V."/>
            <person name="Godhe A."/>
            <person name="Topel M."/>
        </authorList>
    </citation>
    <scope>NUCLEOTIDE SEQUENCE</scope>
    <source>
        <strain evidence="5">R05AC</strain>
    </source>
</reference>
<keyword evidence="3" id="KW-0472">Membrane</keyword>
<protein>
    <recommendedName>
        <fullName evidence="4">EF-hand domain-containing protein</fullName>
    </recommendedName>
</protein>
<dbReference type="SUPFAM" id="SSF47473">
    <property type="entry name" value="EF-hand"/>
    <property type="match status" value="1"/>
</dbReference>
<proteinExistence type="predicted"/>
<dbReference type="Pfam" id="PF13499">
    <property type="entry name" value="EF-hand_7"/>
    <property type="match status" value="1"/>
</dbReference>
<evidence type="ECO:0000313" key="6">
    <source>
        <dbReference type="Proteomes" id="UP001224775"/>
    </source>
</evidence>
<feature type="transmembrane region" description="Helical" evidence="3">
    <location>
        <begin position="138"/>
        <end position="154"/>
    </location>
</feature>
<dbReference type="AlphaFoldDB" id="A0AAD8XW89"/>
<evidence type="ECO:0000256" key="3">
    <source>
        <dbReference type="SAM" id="Phobius"/>
    </source>
</evidence>
<dbReference type="PROSITE" id="PS00018">
    <property type="entry name" value="EF_HAND_1"/>
    <property type="match status" value="1"/>
</dbReference>